<dbReference type="InterPro" id="IPR050545">
    <property type="entry name" value="Mycobact_MmpL"/>
</dbReference>
<feature type="compositionally biased region" description="Polar residues" evidence="6">
    <location>
        <begin position="130"/>
        <end position="142"/>
    </location>
</feature>
<feature type="transmembrane region" description="Helical" evidence="7">
    <location>
        <begin position="799"/>
        <end position="826"/>
    </location>
</feature>
<organism evidence="9 10">
    <name type="scientific">Haloterrigena turkmenica (strain ATCC 51198 / DSM 5511 / JCM 9101 / NCIMB 13204 / VKM B-1734 / 4k)</name>
    <name type="common">Halococcus turkmenicus</name>
    <dbReference type="NCBI Taxonomy" id="543526"/>
    <lineage>
        <taxon>Archaea</taxon>
        <taxon>Methanobacteriati</taxon>
        <taxon>Methanobacteriota</taxon>
        <taxon>Stenosarchaea group</taxon>
        <taxon>Halobacteria</taxon>
        <taxon>Halobacteriales</taxon>
        <taxon>Natrialbaceae</taxon>
        <taxon>Haloterrigena</taxon>
    </lineage>
</organism>
<feature type="transmembrane region" description="Helical" evidence="7">
    <location>
        <begin position="758"/>
        <end position="778"/>
    </location>
</feature>
<dbReference type="Pfam" id="PF03176">
    <property type="entry name" value="MMPL"/>
    <property type="match status" value="2"/>
</dbReference>
<feature type="domain" description="SSD" evidence="8">
    <location>
        <begin position="697"/>
        <end position="857"/>
    </location>
</feature>
<dbReference type="Proteomes" id="UP000001903">
    <property type="component" value="Plasmid pHTUR01"/>
</dbReference>
<comment type="subcellular location">
    <subcellularLocation>
        <location evidence="1">Cell membrane</location>
        <topology evidence="1">Multi-pass membrane protein</topology>
    </subcellularLocation>
</comment>
<dbReference type="OrthoDB" id="42357at2157"/>
<evidence type="ECO:0000256" key="6">
    <source>
        <dbReference type="SAM" id="MobiDB-lite"/>
    </source>
</evidence>
<evidence type="ECO:0000313" key="9">
    <source>
        <dbReference type="EMBL" id="ADB63155.1"/>
    </source>
</evidence>
<keyword evidence="2" id="KW-1003">Cell membrane</keyword>
<evidence type="ECO:0000256" key="1">
    <source>
        <dbReference type="ARBA" id="ARBA00004651"/>
    </source>
</evidence>
<feature type="transmembrane region" description="Helical" evidence="7">
    <location>
        <begin position="408"/>
        <end position="430"/>
    </location>
</feature>
<evidence type="ECO:0000259" key="8">
    <source>
        <dbReference type="PROSITE" id="PS50156"/>
    </source>
</evidence>
<gene>
    <name evidence="9" type="ordered locus">Htur_4341</name>
</gene>
<geneLocation type="plasmid" evidence="9 10">
    <name>pHTUR01</name>
</geneLocation>
<proteinExistence type="predicted"/>
<dbReference type="Gene3D" id="1.20.1640.10">
    <property type="entry name" value="Multidrug efflux transporter AcrB transmembrane domain"/>
    <property type="match status" value="2"/>
</dbReference>
<dbReference type="PANTHER" id="PTHR33406">
    <property type="entry name" value="MEMBRANE PROTEIN MJ1562-RELATED"/>
    <property type="match status" value="1"/>
</dbReference>
<feature type="region of interest" description="Disordered" evidence="6">
    <location>
        <begin position="130"/>
        <end position="163"/>
    </location>
</feature>
<feature type="transmembrane region" description="Helical" evidence="7">
    <location>
        <begin position="702"/>
        <end position="721"/>
    </location>
</feature>
<dbReference type="GO" id="GO:0005886">
    <property type="term" value="C:plasma membrane"/>
    <property type="evidence" value="ECO:0007669"/>
    <property type="project" value="UniProtKB-SubCell"/>
</dbReference>
<feature type="domain" description="SSD" evidence="8">
    <location>
        <begin position="305"/>
        <end position="433"/>
    </location>
</feature>
<dbReference type="GeneID" id="8744969"/>
<evidence type="ECO:0000256" key="5">
    <source>
        <dbReference type="ARBA" id="ARBA00023136"/>
    </source>
</evidence>
<name>D2S1A8_HALTV</name>
<feature type="transmembrane region" description="Helical" evidence="7">
    <location>
        <begin position="471"/>
        <end position="491"/>
    </location>
</feature>
<keyword evidence="10" id="KW-1185">Reference proteome</keyword>
<dbReference type="RefSeq" id="WP_012945399.1">
    <property type="nucleotide sequence ID" value="NC_013744.1"/>
</dbReference>
<evidence type="ECO:0000256" key="2">
    <source>
        <dbReference type="ARBA" id="ARBA00022475"/>
    </source>
</evidence>
<evidence type="ECO:0000256" key="7">
    <source>
        <dbReference type="SAM" id="Phobius"/>
    </source>
</evidence>
<feature type="transmembrane region" description="Helical" evidence="7">
    <location>
        <begin position="303"/>
        <end position="325"/>
    </location>
</feature>
<dbReference type="PROSITE" id="PS50156">
    <property type="entry name" value="SSD"/>
    <property type="match status" value="2"/>
</dbReference>
<dbReference type="PANTHER" id="PTHR33406:SF13">
    <property type="entry name" value="MEMBRANE PROTEIN YDFJ"/>
    <property type="match status" value="1"/>
</dbReference>
<evidence type="ECO:0000256" key="3">
    <source>
        <dbReference type="ARBA" id="ARBA00022692"/>
    </source>
</evidence>
<sequence length="895" mass="94858">MSWIDAVSDAVADYSRPVIAVMLVLTLVVGAGAGMVEQSSDLDAFQSDSEEAQKMEYIEENFSTGQENTSAAQVIVRGENVLTQEAMVENLRLQQSFRENETINRTLADERPTVGVANLVALASLSEGQQAAQANESGQQRVAQEDNAGQQQDAQASAASPTLQQQIDALESMNETEYERALGAVLSEESSGEMSGLAFMPTSYEPGSSSANATMLLVTHQSGGGGGQDGMSSELADAQLAMQSIANEDVEGEDSEVIVFGSGIMGEEIENSMGDSIAIVGPLALLFVVVALLVAYRDLLDIFLGLVGIGAVLLWTFGFMGWAGIDFNQMFIAVPVLLIGLSIDYAIHIFMRHREQRQAGGAYGDDDTRGSMRIALAGVGVALVLVTATTAIGFLSNLTSPIPPIQEFGIVSAVGITAALLVFGILVPALKIELDEFLESRGIDRKKRAFGTGGGRFSQLLSVGSTAARRMPLVIILVAVLVSAGGAYGAAQVDTSFNQEDFIAEDPPEWTDNLPGPMEPGDYSMKENLEFVNQNFAREDSQAQLLVEGNVTDPETLRRLEAAEREAAESDVAITLSSGEADLESPLRTMRQTAEQNESFNATFAAADTDGDGVPDRNVDQVYDELFATAPDEAASVIHRTDEGDYEAVRMVVSTSGAASMSDVTDEMRTIADGISGNGLEATATGQTITFDIVQDQLMDTVIESLLITLVAVFAFLMVAYRITKGSATLGAVTLLPVVFSVSWILGTMYLLEIPFNVMTGMITSLTVGLGVAYSIHISERYSLELERTGSVWEAMSRTVTGTGGALLGSAATTVGGFGVLAFAILPPLQQFGIITGLTITYAFLASVIVLPSLLVLWTRYLGPDVSFGSTSSSPAPTASDGGRPADQPEERTDD</sequence>
<dbReference type="InterPro" id="IPR004869">
    <property type="entry name" value="MMPL_dom"/>
</dbReference>
<accession>D2S1A8</accession>
<feature type="compositionally biased region" description="Low complexity" evidence="6">
    <location>
        <begin position="145"/>
        <end position="160"/>
    </location>
</feature>
<feature type="compositionally biased region" description="Low complexity" evidence="6">
    <location>
        <begin position="870"/>
        <end position="880"/>
    </location>
</feature>
<reference evidence="9 10" key="1">
    <citation type="journal article" date="2010" name="Stand. Genomic Sci.">
        <title>Complete genome sequence of Haloterrigena turkmenica type strain (4k).</title>
        <authorList>
            <person name="Saunders E."/>
            <person name="Tindall B.J."/>
            <person name="Fahnrich R."/>
            <person name="Lapidus A."/>
            <person name="Copeland A."/>
            <person name="Del Rio T.G."/>
            <person name="Lucas S."/>
            <person name="Chen F."/>
            <person name="Tice H."/>
            <person name="Cheng J.F."/>
            <person name="Han C."/>
            <person name="Detter J.C."/>
            <person name="Bruce D."/>
            <person name="Goodwin L."/>
            <person name="Chain P."/>
            <person name="Pitluck S."/>
            <person name="Pati A."/>
            <person name="Ivanova N."/>
            <person name="Mavromatis K."/>
            <person name="Chen A."/>
            <person name="Palaniappan K."/>
            <person name="Land M."/>
            <person name="Hauser L."/>
            <person name="Chang Y.J."/>
            <person name="Jeffries C.D."/>
            <person name="Brettin T."/>
            <person name="Rohde M."/>
            <person name="Goker M."/>
            <person name="Bristow J."/>
            <person name="Eisen J.A."/>
            <person name="Markowitz V."/>
            <person name="Hugenholtz P."/>
            <person name="Klenk H.P."/>
            <person name="Kyrpides N.C."/>
        </authorList>
    </citation>
    <scope>NUCLEOTIDE SEQUENCE [LARGE SCALE GENOMIC DNA]</scope>
    <source>
        <strain evidence="10">ATCC 51198 / DSM 5511 / JCM 9101 / NCIMB 13204 / VKM B-1734 / 4k</strain>
    </source>
</reference>
<dbReference type="EMBL" id="CP001861">
    <property type="protein sequence ID" value="ADB63155.1"/>
    <property type="molecule type" value="Genomic_DNA"/>
</dbReference>
<feature type="transmembrane region" description="Helical" evidence="7">
    <location>
        <begin position="277"/>
        <end position="296"/>
    </location>
</feature>
<protein>
    <submittedName>
        <fullName evidence="9">Patched family protein</fullName>
    </submittedName>
</protein>
<dbReference type="KEGG" id="htu:Htur_4341"/>
<evidence type="ECO:0000313" key="10">
    <source>
        <dbReference type="Proteomes" id="UP000001903"/>
    </source>
</evidence>
<feature type="transmembrane region" description="Helical" evidence="7">
    <location>
        <begin position="331"/>
        <end position="351"/>
    </location>
</feature>
<feature type="transmembrane region" description="Helical" evidence="7">
    <location>
        <begin position="372"/>
        <end position="396"/>
    </location>
</feature>
<keyword evidence="3 7" id="KW-0812">Transmembrane</keyword>
<feature type="transmembrane region" description="Helical" evidence="7">
    <location>
        <begin position="832"/>
        <end position="858"/>
    </location>
</feature>
<feature type="transmembrane region" description="Helical" evidence="7">
    <location>
        <begin position="728"/>
        <end position="752"/>
    </location>
</feature>
<keyword evidence="4 7" id="KW-1133">Transmembrane helix</keyword>
<dbReference type="HOGENOM" id="CLU_003088_0_0_2"/>
<evidence type="ECO:0000256" key="4">
    <source>
        <dbReference type="ARBA" id="ARBA00022989"/>
    </source>
</evidence>
<keyword evidence="5 7" id="KW-0472">Membrane</keyword>
<keyword evidence="9" id="KW-0614">Plasmid</keyword>
<dbReference type="SUPFAM" id="SSF82866">
    <property type="entry name" value="Multidrug efflux transporter AcrB transmembrane domain"/>
    <property type="match status" value="2"/>
</dbReference>
<dbReference type="AlphaFoldDB" id="D2S1A8"/>
<feature type="region of interest" description="Disordered" evidence="6">
    <location>
        <begin position="869"/>
        <end position="895"/>
    </location>
</feature>
<dbReference type="InterPro" id="IPR000731">
    <property type="entry name" value="SSD"/>
</dbReference>